<protein>
    <submittedName>
        <fullName evidence="1">Uncharacterized protein</fullName>
    </submittedName>
</protein>
<reference evidence="1 2" key="1">
    <citation type="submission" date="2016-01" db="EMBL/GenBank/DDBJ databases">
        <authorList>
            <person name="Peeters C."/>
        </authorList>
    </citation>
    <scope>NUCLEOTIDE SEQUENCE [LARGE SCALE GENOMIC DNA]</scope>
    <source>
        <strain evidence="1">LMG 29315</strain>
    </source>
</reference>
<sequence length="96" mass="10438">MSEGTNFSTTITSALDARYVWMPYHATAISPRMTAGMFAPSTPKVARHATGYGTPATWLGFAMRLHSTFTSPMPIRSDTSTCQLVRPSAKRLPANT</sequence>
<comment type="caution">
    <text evidence="1">The sequence shown here is derived from an EMBL/GenBank/DDBJ whole genome shotgun (WGS) entry which is preliminary data.</text>
</comment>
<keyword evidence="2" id="KW-1185">Reference proteome</keyword>
<accession>A0A658R387</accession>
<name>A0A658R387_9BURK</name>
<dbReference type="Proteomes" id="UP000198263">
    <property type="component" value="Unassembled WGS sequence"/>
</dbReference>
<dbReference type="AlphaFoldDB" id="A0A658R387"/>
<organism evidence="1 2">
    <name type="scientific">Caballeronia concitans</name>
    <dbReference type="NCBI Taxonomy" id="1777133"/>
    <lineage>
        <taxon>Bacteria</taxon>
        <taxon>Pseudomonadati</taxon>
        <taxon>Pseudomonadota</taxon>
        <taxon>Betaproteobacteria</taxon>
        <taxon>Burkholderiales</taxon>
        <taxon>Burkholderiaceae</taxon>
        <taxon>Caballeronia</taxon>
    </lineage>
</organism>
<proteinExistence type="predicted"/>
<dbReference type="EMBL" id="FCNV02000013">
    <property type="protein sequence ID" value="SAL45967.1"/>
    <property type="molecule type" value="Genomic_DNA"/>
</dbReference>
<evidence type="ECO:0000313" key="1">
    <source>
        <dbReference type="EMBL" id="SAL45967.1"/>
    </source>
</evidence>
<gene>
    <name evidence="1" type="ORF">AWB72_04823</name>
</gene>
<evidence type="ECO:0000313" key="2">
    <source>
        <dbReference type="Proteomes" id="UP000198263"/>
    </source>
</evidence>